<name>A0A5C5ZJB5_9BACT</name>
<dbReference type="PANTHER" id="PTHR43700">
    <property type="entry name" value="PHOSPHORIBOSYLAMINOIMIDAZOLE-SUCCINOCARBOXAMIDE SYNTHASE"/>
    <property type="match status" value="1"/>
</dbReference>
<dbReference type="EC" id="6.3.2.6" evidence="8"/>
<dbReference type="Gene3D" id="3.30.470.20">
    <property type="entry name" value="ATP-grasp fold, B domain"/>
    <property type="match status" value="1"/>
</dbReference>
<evidence type="ECO:0000256" key="1">
    <source>
        <dbReference type="ARBA" id="ARBA00004672"/>
    </source>
</evidence>
<dbReference type="PROSITE" id="PS01057">
    <property type="entry name" value="SAICAR_SYNTHETASE_1"/>
    <property type="match status" value="1"/>
</dbReference>
<accession>A0A5C5ZJB5</accession>
<dbReference type="GO" id="GO:0004639">
    <property type="term" value="F:phosphoribosylaminoimidazolesuccinocarboxamide synthase activity"/>
    <property type="evidence" value="ECO:0007669"/>
    <property type="project" value="UniProtKB-UniRule"/>
</dbReference>
<dbReference type="GO" id="GO:0005737">
    <property type="term" value="C:cytoplasm"/>
    <property type="evidence" value="ECO:0007669"/>
    <property type="project" value="TreeGrafter"/>
</dbReference>
<evidence type="ECO:0000256" key="2">
    <source>
        <dbReference type="ARBA" id="ARBA00010190"/>
    </source>
</evidence>
<evidence type="ECO:0000313" key="10">
    <source>
        <dbReference type="EMBL" id="TWT87464.1"/>
    </source>
</evidence>
<evidence type="ECO:0000259" key="9">
    <source>
        <dbReference type="Pfam" id="PF01259"/>
    </source>
</evidence>
<dbReference type="Pfam" id="PF01259">
    <property type="entry name" value="SAICAR_synt"/>
    <property type="match status" value="1"/>
</dbReference>
<keyword evidence="6 8" id="KW-0067">ATP-binding</keyword>
<dbReference type="GO" id="GO:0005524">
    <property type="term" value="F:ATP binding"/>
    <property type="evidence" value="ECO:0007669"/>
    <property type="project" value="UniProtKB-KW"/>
</dbReference>
<dbReference type="UniPathway" id="UPA00074">
    <property type="reaction ID" value="UER00131"/>
</dbReference>
<dbReference type="GO" id="GO:0006189">
    <property type="term" value="P:'de novo' IMP biosynthetic process"/>
    <property type="evidence" value="ECO:0007669"/>
    <property type="project" value="UniProtKB-UniRule"/>
</dbReference>
<evidence type="ECO:0000256" key="8">
    <source>
        <dbReference type="HAMAP-Rule" id="MF_00137"/>
    </source>
</evidence>
<dbReference type="HAMAP" id="MF_00137">
    <property type="entry name" value="SAICAR_synth"/>
    <property type="match status" value="1"/>
</dbReference>
<evidence type="ECO:0000256" key="4">
    <source>
        <dbReference type="ARBA" id="ARBA00022741"/>
    </source>
</evidence>
<sequence length="307" mass="33692">MHGSTHLPDAPDYGLDGLPVRRGKVREVYDLGDRVLLVASDRISAFDWVLPTVVPDKGRVLTQISVFWFQLLADRLGIAHHLLETEVERMGLPASADLAALAGRTMLCRKTSVVPFECVVRGYLSGSGWKEYQKDQAVCGVALPPGLVESDRLPEPIFTPATKAELGDHDENVSYERMANDLGAGLAEQLRRLSLEVYQTGADAALDKGMILADTKFEFGLLEGSTDPILIDEALTPDSSRYWPADRHKPGGPQPSFDKQYVRDWLLASDWDRTSEPPALPADVVARTRAKYVEAFEALTGAGFGWG</sequence>
<dbReference type="Proteomes" id="UP000315440">
    <property type="component" value="Unassembled WGS sequence"/>
</dbReference>
<dbReference type="FunFam" id="3.30.470.20:FF:000015">
    <property type="entry name" value="Phosphoribosylaminoimidazole-succinocarboxamide synthase"/>
    <property type="match status" value="1"/>
</dbReference>
<protein>
    <recommendedName>
        <fullName evidence="8">Phosphoribosylaminoimidazole-succinocarboxamide synthase</fullName>
        <ecNumber evidence="8">6.3.2.6</ecNumber>
    </recommendedName>
    <alternativeName>
        <fullName evidence="8">SAICAR synthetase</fullName>
    </alternativeName>
</protein>
<dbReference type="OrthoDB" id="9801549at2"/>
<dbReference type="InterPro" id="IPR001636">
    <property type="entry name" value="SAICAR_synth"/>
</dbReference>
<dbReference type="Gene3D" id="3.30.200.20">
    <property type="entry name" value="Phosphorylase Kinase, domain 1"/>
    <property type="match status" value="1"/>
</dbReference>
<keyword evidence="11" id="KW-1185">Reference proteome</keyword>
<organism evidence="10 11">
    <name type="scientific">Pseudobythopirellula maris</name>
    <dbReference type="NCBI Taxonomy" id="2527991"/>
    <lineage>
        <taxon>Bacteria</taxon>
        <taxon>Pseudomonadati</taxon>
        <taxon>Planctomycetota</taxon>
        <taxon>Planctomycetia</taxon>
        <taxon>Pirellulales</taxon>
        <taxon>Lacipirellulaceae</taxon>
        <taxon>Pseudobythopirellula</taxon>
    </lineage>
</organism>
<keyword evidence="3 8" id="KW-0436">Ligase</keyword>
<dbReference type="NCBIfam" id="TIGR00081">
    <property type="entry name" value="purC"/>
    <property type="match status" value="1"/>
</dbReference>
<dbReference type="PROSITE" id="PS01058">
    <property type="entry name" value="SAICAR_SYNTHETASE_2"/>
    <property type="match status" value="1"/>
</dbReference>
<comment type="similarity">
    <text evidence="2 8">Belongs to the SAICAR synthetase family.</text>
</comment>
<dbReference type="AlphaFoldDB" id="A0A5C5ZJB5"/>
<reference evidence="10 11" key="1">
    <citation type="submission" date="2019-02" db="EMBL/GenBank/DDBJ databases">
        <title>Deep-cultivation of Planctomycetes and their phenomic and genomic characterization uncovers novel biology.</title>
        <authorList>
            <person name="Wiegand S."/>
            <person name="Jogler M."/>
            <person name="Boedeker C."/>
            <person name="Pinto D."/>
            <person name="Vollmers J."/>
            <person name="Rivas-Marin E."/>
            <person name="Kohn T."/>
            <person name="Peeters S.H."/>
            <person name="Heuer A."/>
            <person name="Rast P."/>
            <person name="Oberbeckmann S."/>
            <person name="Bunk B."/>
            <person name="Jeske O."/>
            <person name="Meyerdierks A."/>
            <person name="Storesund J.E."/>
            <person name="Kallscheuer N."/>
            <person name="Luecker S."/>
            <person name="Lage O.M."/>
            <person name="Pohl T."/>
            <person name="Merkel B.J."/>
            <person name="Hornburger P."/>
            <person name="Mueller R.-W."/>
            <person name="Bruemmer F."/>
            <person name="Labrenz M."/>
            <person name="Spormann A.M."/>
            <person name="Op Den Camp H."/>
            <person name="Overmann J."/>
            <person name="Amann R."/>
            <person name="Jetten M.S.M."/>
            <person name="Mascher T."/>
            <person name="Medema M.H."/>
            <person name="Devos D.P."/>
            <person name="Kaster A.-K."/>
            <person name="Ovreas L."/>
            <person name="Rohde M."/>
            <person name="Galperin M.Y."/>
            <person name="Jogler C."/>
        </authorList>
    </citation>
    <scope>NUCLEOTIDE SEQUENCE [LARGE SCALE GENOMIC DNA]</scope>
    <source>
        <strain evidence="10 11">Mal64</strain>
    </source>
</reference>
<comment type="catalytic activity">
    <reaction evidence="7 8">
        <text>5-amino-1-(5-phospho-D-ribosyl)imidazole-4-carboxylate + L-aspartate + ATP = (2S)-2-[5-amino-1-(5-phospho-beta-D-ribosyl)imidazole-4-carboxamido]succinate + ADP + phosphate + 2 H(+)</text>
        <dbReference type="Rhea" id="RHEA:22628"/>
        <dbReference type="ChEBI" id="CHEBI:15378"/>
        <dbReference type="ChEBI" id="CHEBI:29991"/>
        <dbReference type="ChEBI" id="CHEBI:30616"/>
        <dbReference type="ChEBI" id="CHEBI:43474"/>
        <dbReference type="ChEBI" id="CHEBI:58443"/>
        <dbReference type="ChEBI" id="CHEBI:77657"/>
        <dbReference type="ChEBI" id="CHEBI:456216"/>
        <dbReference type="EC" id="6.3.2.6"/>
    </reaction>
</comment>
<proteinExistence type="inferred from homology"/>
<dbReference type="InterPro" id="IPR018236">
    <property type="entry name" value="SAICAR_synthetase_CS"/>
</dbReference>
<comment type="pathway">
    <text evidence="1 8">Purine metabolism; IMP biosynthesis via de novo pathway; 5-amino-1-(5-phospho-D-ribosyl)imidazole-4-carboxamide from 5-amino-1-(5-phospho-D-ribosyl)imidazole-4-carboxylate: step 1/2.</text>
</comment>
<dbReference type="SUPFAM" id="SSF56104">
    <property type="entry name" value="SAICAR synthase-like"/>
    <property type="match status" value="1"/>
</dbReference>
<dbReference type="CDD" id="cd01414">
    <property type="entry name" value="SAICAR_synt_Sc"/>
    <property type="match status" value="1"/>
</dbReference>
<dbReference type="RefSeq" id="WP_146401621.1">
    <property type="nucleotide sequence ID" value="NZ_SJPQ01000003.1"/>
</dbReference>
<evidence type="ECO:0000313" key="11">
    <source>
        <dbReference type="Proteomes" id="UP000315440"/>
    </source>
</evidence>
<dbReference type="EMBL" id="SJPQ01000003">
    <property type="protein sequence ID" value="TWT87464.1"/>
    <property type="molecule type" value="Genomic_DNA"/>
</dbReference>
<evidence type="ECO:0000256" key="3">
    <source>
        <dbReference type="ARBA" id="ARBA00022598"/>
    </source>
</evidence>
<feature type="domain" description="SAICAR synthetase/ADE2 N-terminal" evidence="9">
    <location>
        <begin position="21"/>
        <end position="275"/>
    </location>
</feature>
<dbReference type="PANTHER" id="PTHR43700:SF1">
    <property type="entry name" value="PHOSPHORIBOSYLAMINOIMIDAZOLE-SUCCINOCARBOXAMIDE SYNTHASE"/>
    <property type="match status" value="1"/>
</dbReference>
<evidence type="ECO:0000256" key="6">
    <source>
        <dbReference type="ARBA" id="ARBA00022840"/>
    </source>
</evidence>
<dbReference type="NCBIfam" id="NF010568">
    <property type="entry name" value="PRK13961.1"/>
    <property type="match status" value="1"/>
</dbReference>
<keyword evidence="4 8" id="KW-0547">Nucleotide-binding</keyword>
<evidence type="ECO:0000256" key="7">
    <source>
        <dbReference type="ARBA" id="ARBA00048475"/>
    </source>
</evidence>
<keyword evidence="5 8" id="KW-0658">Purine biosynthesis</keyword>
<dbReference type="InterPro" id="IPR028923">
    <property type="entry name" value="SAICAR_synt/ADE2_N"/>
</dbReference>
<evidence type="ECO:0000256" key="5">
    <source>
        <dbReference type="ARBA" id="ARBA00022755"/>
    </source>
</evidence>
<comment type="caution">
    <text evidence="10">The sequence shown here is derived from an EMBL/GenBank/DDBJ whole genome shotgun (WGS) entry which is preliminary data.</text>
</comment>
<gene>
    <name evidence="8 10" type="primary">purC</name>
    <name evidence="10" type="ORF">Mal64_30030</name>
</gene>